<keyword evidence="3" id="KW-1185">Reference proteome</keyword>
<evidence type="ECO:0000256" key="1">
    <source>
        <dbReference type="SAM" id="MobiDB-lite"/>
    </source>
</evidence>
<dbReference type="Proteomes" id="UP001165270">
    <property type="component" value="Unassembled WGS sequence"/>
</dbReference>
<protein>
    <submittedName>
        <fullName evidence="2">Uncharacterized protein</fullName>
    </submittedName>
</protein>
<feature type="compositionally biased region" description="Low complexity" evidence="1">
    <location>
        <begin position="156"/>
        <end position="169"/>
    </location>
</feature>
<dbReference type="RefSeq" id="WP_242713676.1">
    <property type="nucleotide sequence ID" value="NZ_JALDAX010000032.1"/>
</dbReference>
<sequence length="798" mass="80025">MTIAAPANGYRTLDGDYQTGTIILTPSVREVVSAEHGIIAVGEVNFTIGASGSFPSKAVLPNDAEGFEPVGWTYRLDQLLSNEKARSYNVSIPASAGTVDLSTLVEVEASDGVVVSVPGGGGHGTPSDTVVDEVDYGQPAEAGVSTTYSRGDHTHGTPAAPTAGTTAGTFASGDDSRIVGAAQKASNLADLTDKPTARGNLGLGTAATQDVAAFDAAGAAASALSSAAGYTDGKISAEVTRADGAYDALGAAAGAQSAAIADAAGKYRPLQPWVFDVTAAPYGAKGDAKVVADGAMTSGSTTLTSATASFQPGDVGKAISVKGAAINGVTTLVTTIVARVSSTQVTLAASNASGSNLTGAVVIWGTDDTAAIQAAVAAAEAYLVNHTYAQVYFPPLPFVAAGSLNSSKSGNGQIVFGPYAMSGDQRTLHFAGGSIGAPVRSWLQTVPLASGACIISLGVYASTSAQTADINAHGNPAVICGPNEGSGYGTAANFSNMLAAITNLSIVTTHSSFGLTYGAANFWGCAKTHIDGLSYGTAGTVASPSTDYSSPGVFGTGLSVGLLLSAPGNNDYVKVPDVSCNGGYTYAMFATEHMKMDRFMSLYGWAGIVIVGTYAGSVGSVHAMKIDSASIENCVNEVYIMGAGSGGIGPIVHIDQLSTESSTPNIAGQAAHMAAARGKICWTGIFAESGLTHDNPTGIVSEDGQAGSAVREISASATARPIDRVLKVDAADGAVTVSLPSAVSNLVAYTIVKADASANAVTIDPSGGETINGDATRDLAAQWDAVTLRSDGSNWIAV</sequence>
<dbReference type="EMBL" id="JALDAX010000032">
    <property type="protein sequence ID" value="MCI3246325.1"/>
    <property type="molecule type" value="Genomic_DNA"/>
</dbReference>
<gene>
    <name evidence="2" type="ORF">MQN93_42205</name>
</gene>
<comment type="caution">
    <text evidence="2">The sequence shown here is derived from an EMBL/GenBank/DDBJ whole genome shotgun (WGS) entry which is preliminary data.</text>
</comment>
<feature type="region of interest" description="Disordered" evidence="1">
    <location>
        <begin position="144"/>
        <end position="171"/>
    </location>
</feature>
<accession>A0ABS9XWQ8</accession>
<name>A0ABS9XWQ8_9ACTN</name>
<evidence type="ECO:0000313" key="2">
    <source>
        <dbReference type="EMBL" id="MCI3246325.1"/>
    </source>
</evidence>
<reference evidence="2" key="1">
    <citation type="submission" date="2022-03" db="EMBL/GenBank/DDBJ databases">
        <title>Streptomyces 7R015 and 7R016 isolated from Barleria lupulina in Thailand.</title>
        <authorList>
            <person name="Kanchanasin P."/>
            <person name="Phongsopitanun W."/>
            <person name="Tanasupawat S."/>
        </authorList>
    </citation>
    <scope>NUCLEOTIDE SEQUENCE</scope>
    <source>
        <strain evidence="2">7R016</strain>
    </source>
</reference>
<proteinExistence type="predicted"/>
<organism evidence="2 3">
    <name type="scientific">Streptomyces spinosisporus</name>
    <dbReference type="NCBI Taxonomy" id="2927582"/>
    <lineage>
        <taxon>Bacteria</taxon>
        <taxon>Bacillati</taxon>
        <taxon>Actinomycetota</taxon>
        <taxon>Actinomycetes</taxon>
        <taxon>Kitasatosporales</taxon>
        <taxon>Streptomycetaceae</taxon>
        <taxon>Streptomyces</taxon>
    </lineage>
</organism>
<evidence type="ECO:0000313" key="3">
    <source>
        <dbReference type="Proteomes" id="UP001165270"/>
    </source>
</evidence>